<dbReference type="Proteomes" id="UP001233999">
    <property type="component" value="Unassembled WGS sequence"/>
</dbReference>
<evidence type="ECO:0000256" key="1">
    <source>
        <dbReference type="SAM" id="Phobius"/>
    </source>
</evidence>
<keyword evidence="1" id="KW-0812">Transmembrane</keyword>
<gene>
    <name evidence="2" type="ORF">L9F63_025754</name>
</gene>
<organism evidence="2 3">
    <name type="scientific">Diploptera punctata</name>
    <name type="common">Pacific beetle cockroach</name>
    <dbReference type="NCBI Taxonomy" id="6984"/>
    <lineage>
        <taxon>Eukaryota</taxon>
        <taxon>Metazoa</taxon>
        <taxon>Ecdysozoa</taxon>
        <taxon>Arthropoda</taxon>
        <taxon>Hexapoda</taxon>
        <taxon>Insecta</taxon>
        <taxon>Pterygota</taxon>
        <taxon>Neoptera</taxon>
        <taxon>Polyneoptera</taxon>
        <taxon>Dictyoptera</taxon>
        <taxon>Blattodea</taxon>
        <taxon>Blaberoidea</taxon>
        <taxon>Blaberidae</taxon>
        <taxon>Diplopterinae</taxon>
        <taxon>Diploptera</taxon>
    </lineage>
</organism>
<feature type="non-terminal residue" evidence="2">
    <location>
        <position position="52"/>
    </location>
</feature>
<name>A0AAD8E2Y5_DIPPU</name>
<keyword evidence="1" id="KW-0472">Membrane</keyword>
<protein>
    <submittedName>
        <fullName evidence="2">Uncharacterized protein</fullName>
    </submittedName>
</protein>
<keyword evidence="3" id="KW-1185">Reference proteome</keyword>
<accession>A0AAD8E2Y5</accession>
<proteinExistence type="predicted"/>
<reference evidence="2" key="2">
    <citation type="submission" date="2023-05" db="EMBL/GenBank/DDBJ databases">
        <authorList>
            <person name="Fouks B."/>
        </authorList>
    </citation>
    <scope>NUCLEOTIDE SEQUENCE</scope>
    <source>
        <strain evidence="2">Stay&amp;Tobe</strain>
        <tissue evidence="2">Testes</tissue>
    </source>
</reference>
<feature type="transmembrane region" description="Helical" evidence="1">
    <location>
        <begin position="18"/>
        <end position="37"/>
    </location>
</feature>
<feature type="non-terminal residue" evidence="2">
    <location>
        <position position="1"/>
    </location>
</feature>
<comment type="caution">
    <text evidence="2">The sequence shown here is derived from an EMBL/GenBank/DDBJ whole genome shotgun (WGS) entry which is preliminary data.</text>
</comment>
<keyword evidence="1" id="KW-1133">Transmembrane helix</keyword>
<sequence>PIAGHIKNERENLLIHRFTFAVISILTKFYVVILWIISLRNSYTLCDCFFNF</sequence>
<evidence type="ECO:0000313" key="3">
    <source>
        <dbReference type="Proteomes" id="UP001233999"/>
    </source>
</evidence>
<dbReference type="EMBL" id="JASPKZ010010039">
    <property type="protein sequence ID" value="KAJ9575293.1"/>
    <property type="molecule type" value="Genomic_DNA"/>
</dbReference>
<evidence type="ECO:0000313" key="2">
    <source>
        <dbReference type="EMBL" id="KAJ9575293.1"/>
    </source>
</evidence>
<dbReference type="AlphaFoldDB" id="A0AAD8E2Y5"/>
<reference evidence="2" key="1">
    <citation type="journal article" date="2023" name="IScience">
        <title>Live-bearing cockroach genome reveals convergent evolutionary mechanisms linked to viviparity in insects and beyond.</title>
        <authorList>
            <person name="Fouks B."/>
            <person name="Harrison M.C."/>
            <person name="Mikhailova A.A."/>
            <person name="Marchal E."/>
            <person name="English S."/>
            <person name="Carruthers M."/>
            <person name="Jennings E.C."/>
            <person name="Chiamaka E.L."/>
            <person name="Frigard R.A."/>
            <person name="Pippel M."/>
            <person name="Attardo G.M."/>
            <person name="Benoit J.B."/>
            <person name="Bornberg-Bauer E."/>
            <person name="Tobe S.S."/>
        </authorList>
    </citation>
    <scope>NUCLEOTIDE SEQUENCE</scope>
    <source>
        <strain evidence="2">Stay&amp;Tobe</strain>
    </source>
</reference>